<reference evidence="2 3" key="1">
    <citation type="submission" date="2019-03" db="EMBL/GenBank/DDBJ databases">
        <title>Genomic Encyclopedia of Type Strains, Phase IV (KMG-IV): sequencing the most valuable type-strain genomes for metagenomic binning, comparative biology and taxonomic classification.</title>
        <authorList>
            <person name="Goeker M."/>
        </authorList>
    </citation>
    <scope>NUCLEOTIDE SEQUENCE [LARGE SCALE GENOMIC DNA]</scope>
    <source>
        <strain evidence="2 3">DSM 104836</strain>
    </source>
</reference>
<organism evidence="2 3">
    <name type="scientific">Primorskyibacter sedentarius</name>
    <dbReference type="NCBI Taxonomy" id="745311"/>
    <lineage>
        <taxon>Bacteria</taxon>
        <taxon>Pseudomonadati</taxon>
        <taxon>Pseudomonadota</taxon>
        <taxon>Alphaproteobacteria</taxon>
        <taxon>Rhodobacterales</taxon>
        <taxon>Roseobacteraceae</taxon>
        <taxon>Primorskyibacter</taxon>
    </lineage>
</organism>
<comment type="caution">
    <text evidence="2">The sequence shown here is derived from an EMBL/GenBank/DDBJ whole genome shotgun (WGS) entry which is preliminary data.</text>
</comment>
<dbReference type="RefSeq" id="WP_132245292.1">
    <property type="nucleotide sequence ID" value="NZ_SLZU01000008.1"/>
</dbReference>
<dbReference type="EMBL" id="SLZU01000008">
    <property type="protein sequence ID" value="TCS62729.1"/>
    <property type="molecule type" value="Genomic_DNA"/>
</dbReference>
<feature type="compositionally biased region" description="Polar residues" evidence="1">
    <location>
        <begin position="1"/>
        <end position="19"/>
    </location>
</feature>
<accession>A0A4R3J9U8</accession>
<dbReference type="AlphaFoldDB" id="A0A4R3J9U8"/>
<protein>
    <submittedName>
        <fullName evidence="2">Uncharacterized protein</fullName>
    </submittedName>
</protein>
<keyword evidence="3" id="KW-1185">Reference proteome</keyword>
<evidence type="ECO:0000313" key="3">
    <source>
        <dbReference type="Proteomes" id="UP000295696"/>
    </source>
</evidence>
<feature type="region of interest" description="Disordered" evidence="1">
    <location>
        <begin position="1"/>
        <end position="27"/>
    </location>
</feature>
<name>A0A4R3J9U8_9RHOB</name>
<proteinExistence type="predicted"/>
<evidence type="ECO:0000313" key="2">
    <source>
        <dbReference type="EMBL" id="TCS62729.1"/>
    </source>
</evidence>
<evidence type="ECO:0000256" key="1">
    <source>
        <dbReference type="SAM" id="MobiDB-lite"/>
    </source>
</evidence>
<dbReference type="OrthoDB" id="7876194at2"/>
<dbReference type="Proteomes" id="UP000295696">
    <property type="component" value="Unassembled WGS sequence"/>
</dbReference>
<sequence>MTGTTELNGTANTAMSSDPDTWGPPEAPLVMPLQQLERRSGQAWNFNPLRLFFGGSTNLT</sequence>
<gene>
    <name evidence="2" type="ORF">EDD52_10823</name>
</gene>